<keyword evidence="5 10" id="KW-1133">Transmembrane helix</keyword>
<evidence type="ECO:0000256" key="5">
    <source>
        <dbReference type="ARBA" id="ARBA00022989"/>
    </source>
</evidence>
<keyword evidence="4" id="KW-0874">Quinone</keyword>
<feature type="transmembrane region" description="Helical" evidence="10">
    <location>
        <begin position="176"/>
        <end position="195"/>
    </location>
</feature>
<dbReference type="InterPro" id="IPR038354">
    <property type="entry name" value="VKOR_sf"/>
</dbReference>
<dbReference type="InterPro" id="IPR005074">
    <property type="entry name" value="Peptidase_C39"/>
</dbReference>
<feature type="transmembrane region" description="Helical" evidence="10">
    <location>
        <begin position="316"/>
        <end position="333"/>
    </location>
</feature>
<evidence type="ECO:0008006" key="16">
    <source>
        <dbReference type="Google" id="ProtNLM"/>
    </source>
</evidence>
<evidence type="ECO:0000256" key="8">
    <source>
        <dbReference type="ARBA" id="ARBA00023157"/>
    </source>
</evidence>
<evidence type="ECO:0000259" key="12">
    <source>
        <dbReference type="Pfam" id="PF07884"/>
    </source>
</evidence>
<dbReference type="Gene3D" id="1.20.1440.130">
    <property type="entry name" value="VKOR domain"/>
    <property type="match status" value="1"/>
</dbReference>
<evidence type="ECO:0000256" key="6">
    <source>
        <dbReference type="ARBA" id="ARBA00023002"/>
    </source>
</evidence>
<dbReference type="Pfam" id="PF03412">
    <property type="entry name" value="Peptidase_C39"/>
    <property type="match status" value="1"/>
</dbReference>
<evidence type="ECO:0000259" key="11">
    <source>
        <dbReference type="Pfam" id="PF03412"/>
    </source>
</evidence>
<evidence type="ECO:0000256" key="7">
    <source>
        <dbReference type="ARBA" id="ARBA00023136"/>
    </source>
</evidence>
<feature type="transmembrane region" description="Helical" evidence="10">
    <location>
        <begin position="231"/>
        <end position="252"/>
    </location>
</feature>
<comment type="similarity">
    <text evidence="2">Belongs to the VKOR family.</text>
</comment>
<feature type="transmembrane region" description="Helical" evidence="10">
    <location>
        <begin position="152"/>
        <end position="170"/>
    </location>
</feature>
<dbReference type="EMBL" id="BMDJ01000001">
    <property type="protein sequence ID" value="GGI22499.1"/>
    <property type="molecule type" value="Genomic_DNA"/>
</dbReference>
<dbReference type="Gene3D" id="3.40.30.10">
    <property type="entry name" value="Glutaredoxin"/>
    <property type="match status" value="1"/>
</dbReference>
<name>A0ABQ2BC33_9SPHI</name>
<evidence type="ECO:0000256" key="3">
    <source>
        <dbReference type="ARBA" id="ARBA00022692"/>
    </source>
</evidence>
<keyword evidence="6" id="KW-0560">Oxidoreductase</keyword>
<keyword evidence="9" id="KW-0676">Redox-active center</keyword>
<dbReference type="Pfam" id="PF13462">
    <property type="entry name" value="Thioredoxin_4"/>
    <property type="match status" value="1"/>
</dbReference>
<keyword evidence="15" id="KW-1185">Reference proteome</keyword>
<reference evidence="15" key="1">
    <citation type="journal article" date="2019" name="Int. J. Syst. Evol. Microbiol.">
        <title>The Global Catalogue of Microorganisms (GCM) 10K type strain sequencing project: providing services to taxonomists for standard genome sequencing and annotation.</title>
        <authorList>
            <consortium name="The Broad Institute Genomics Platform"/>
            <consortium name="The Broad Institute Genome Sequencing Center for Infectious Disease"/>
            <person name="Wu L."/>
            <person name="Ma J."/>
        </authorList>
    </citation>
    <scope>NUCLEOTIDE SEQUENCE [LARGE SCALE GENOMIC DNA]</scope>
    <source>
        <strain evidence="15">CCM 8939</strain>
    </source>
</reference>
<feature type="domain" description="Vitamin K epoxide reductase" evidence="12">
    <location>
        <begin position="178"/>
        <end position="301"/>
    </location>
</feature>
<keyword evidence="7 10" id="KW-0472">Membrane</keyword>
<dbReference type="SUPFAM" id="SSF52833">
    <property type="entry name" value="Thioredoxin-like"/>
    <property type="match status" value="1"/>
</dbReference>
<feature type="domain" description="Peptidase C39" evidence="11">
    <location>
        <begin position="18"/>
        <end position="130"/>
    </location>
</feature>
<keyword evidence="8" id="KW-1015">Disulfide bond</keyword>
<evidence type="ECO:0000256" key="9">
    <source>
        <dbReference type="ARBA" id="ARBA00023284"/>
    </source>
</evidence>
<feature type="domain" description="Thioredoxin-like fold" evidence="13">
    <location>
        <begin position="377"/>
        <end position="523"/>
    </location>
</feature>
<keyword evidence="3 10" id="KW-0812">Transmembrane</keyword>
<dbReference type="Proteomes" id="UP000645390">
    <property type="component" value="Unassembled WGS sequence"/>
</dbReference>
<comment type="caution">
    <text evidence="14">The sequence shown here is derived from an EMBL/GenBank/DDBJ whole genome shotgun (WGS) entry which is preliminary data.</text>
</comment>
<dbReference type="InterPro" id="IPR036249">
    <property type="entry name" value="Thioredoxin-like_sf"/>
</dbReference>
<accession>A0ABQ2BC33</accession>
<sequence length="525" mass="59620">MNLFNHKKQNLEFVTNKLVKKLNIKINFETISQCLQKHPNYPSLLAISDVLTEFKIPNRAYQINKSSYEPTQLSFPLLAHLKESGGRFIFIENITSGIVYFSDENSKSGKILEEDFLLGWDGISIQAEKNVNSGEKNYYENFLKYFLSKLKFPSLIVLISLIFYLSLSYIDLPGIFIIICTIKLIGLGVSVLLLIQSINSNNPFIQNLCGLSGNNDCNSILRSDESKITSWLSWSEMGFFYFAGSLLTLLIHSGSFGIVIWLNVIAIPYTIYSIRYQFIKNNWCLLCCIVQVLLWIEFFAAITSESFSNKIHLQNISFLTLGFAIPIVLWASLKPSFLKAEELKLVKGHLELFKYNSELFKQRLTGQPRYAISDDLMPIVLGNSNGETVITIVSSPTCGPCSKAHEILSQWLEILDDLKVNILFSAGSHKVEARSKVARHLMELGQMGNTENLVKVLADWYNGGLNYDQLIKKYPVIINNKIAQAIENQKNWCGVAEIMHTPTILINGYKLPEPYRLEDLKYLVI</sequence>
<feature type="transmembrane region" description="Helical" evidence="10">
    <location>
        <begin position="283"/>
        <end position="304"/>
    </location>
</feature>
<comment type="subcellular location">
    <subcellularLocation>
        <location evidence="1">Membrane</location>
        <topology evidence="1">Multi-pass membrane protein</topology>
    </subcellularLocation>
</comment>
<evidence type="ECO:0000313" key="15">
    <source>
        <dbReference type="Proteomes" id="UP000645390"/>
    </source>
</evidence>
<organism evidence="14 15">
    <name type="scientific">Pedobacter mendelii</name>
    <dbReference type="NCBI Taxonomy" id="1908240"/>
    <lineage>
        <taxon>Bacteria</taxon>
        <taxon>Pseudomonadati</taxon>
        <taxon>Bacteroidota</taxon>
        <taxon>Sphingobacteriia</taxon>
        <taxon>Sphingobacteriales</taxon>
        <taxon>Sphingobacteriaceae</taxon>
        <taxon>Pedobacter</taxon>
    </lineage>
</organism>
<gene>
    <name evidence="14" type="ORF">GCM10008119_02950</name>
</gene>
<dbReference type="Gene3D" id="3.90.70.10">
    <property type="entry name" value="Cysteine proteinases"/>
    <property type="match status" value="1"/>
</dbReference>
<dbReference type="CDD" id="cd12921">
    <property type="entry name" value="VKOR_4"/>
    <property type="match status" value="1"/>
</dbReference>
<evidence type="ECO:0000259" key="13">
    <source>
        <dbReference type="Pfam" id="PF13462"/>
    </source>
</evidence>
<dbReference type="RefSeq" id="WP_188411485.1">
    <property type="nucleotide sequence ID" value="NZ_BMDJ01000001.1"/>
</dbReference>
<evidence type="ECO:0000256" key="1">
    <source>
        <dbReference type="ARBA" id="ARBA00004141"/>
    </source>
</evidence>
<evidence type="ECO:0000256" key="10">
    <source>
        <dbReference type="SAM" id="Phobius"/>
    </source>
</evidence>
<dbReference type="Pfam" id="PF07884">
    <property type="entry name" value="VKOR"/>
    <property type="match status" value="1"/>
</dbReference>
<evidence type="ECO:0000256" key="2">
    <source>
        <dbReference type="ARBA" id="ARBA00006214"/>
    </source>
</evidence>
<evidence type="ECO:0000256" key="4">
    <source>
        <dbReference type="ARBA" id="ARBA00022719"/>
    </source>
</evidence>
<proteinExistence type="inferred from homology"/>
<protein>
    <recommendedName>
        <fullName evidence="16">Peptidase C39 domain-containing protein</fullName>
    </recommendedName>
</protein>
<evidence type="ECO:0000313" key="14">
    <source>
        <dbReference type="EMBL" id="GGI22499.1"/>
    </source>
</evidence>
<dbReference type="InterPro" id="IPR012336">
    <property type="entry name" value="Thioredoxin-like_fold"/>
</dbReference>
<dbReference type="InterPro" id="IPR012932">
    <property type="entry name" value="VKOR"/>
</dbReference>